<dbReference type="GO" id="GO:0007018">
    <property type="term" value="P:microtubule-based movement"/>
    <property type="evidence" value="ECO:0007669"/>
    <property type="project" value="InterPro"/>
</dbReference>
<feature type="region of interest" description="Disordered" evidence="16">
    <location>
        <begin position="1"/>
        <end position="87"/>
    </location>
</feature>
<dbReference type="FunFam" id="3.40.850.10:FF:000051">
    <property type="entry name" value="Kinesin-like protein bimC"/>
    <property type="match status" value="1"/>
</dbReference>
<evidence type="ECO:0000256" key="1">
    <source>
        <dbReference type="ARBA" id="ARBA00004245"/>
    </source>
</evidence>
<keyword evidence="7" id="KW-0498">Mitosis</keyword>
<feature type="region of interest" description="Disordered" evidence="16">
    <location>
        <begin position="1056"/>
        <end position="1084"/>
    </location>
</feature>
<dbReference type="PROSITE" id="PS50067">
    <property type="entry name" value="KINESIN_MOTOR_2"/>
    <property type="match status" value="1"/>
</dbReference>
<keyword evidence="11" id="KW-0206">Cytoskeleton</keyword>
<keyword evidence="2" id="KW-0963">Cytoplasm</keyword>
<dbReference type="GO" id="GO:0000073">
    <property type="term" value="P:initial mitotic spindle pole body separation"/>
    <property type="evidence" value="ECO:0007669"/>
    <property type="project" value="TreeGrafter"/>
</dbReference>
<feature type="compositionally biased region" description="Low complexity" evidence="16">
    <location>
        <begin position="38"/>
        <end position="64"/>
    </location>
</feature>
<dbReference type="GO" id="GO:0008574">
    <property type="term" value="F:plus-end-directed microtubule motor activity"/>
    <property type="evidence" value="ECO:0007669"/>
    <property type="project" value="TreeGrafter"/>
</dbReference>
<dbReference type="GO" id="GO:0005524">
    <property type="term" value="F:ATP binding"/>
    <property type="evidence" value="ECO:0007669"/>
    <property type="project" value="UniProtKB-UniRule"/>
</dbReference>
<name>A0A3N4LFC7_9PEZI</name>
<evidence type="ECO:0000256" key="8">
    <source>
        <dbReference type="ARBA" id="ARBA00022840"/>
    </source>
</evidence>
<evidence type="ECO:0000256" key="4">
    <source>
        <dbReference type="ARBA" id="ARBA00022618"/>
    </source>
</evidence>
<feature type="coiled-coil region" evidence="15">
    <location>
        <begin position="810"/>
        <end position="842"/>
    </location>
</feature>
<sequence>MSGPSRQIGMRKSTTNFQRAPAGPRPSTSTSNVQRAYLSGARSAQQAAQGLASPTPSVQSVSTSGRGRAASPTLKRKERDFEPREADDSATNITVVVRCRGRNAREIAESSGVVLSTPGGLRGKEVILSLSGNMTAQVVSSQKTYTFDRVFPPEADQAMVYDDVVDPILKEMLDGYNCTIFAYGQTGTGKTYTMSGDMTESHGSYSETAGIIPRVLYNLFNKLEGGESTVKCSFLELYNEELRDLLSIDETVQVKIFDDSSKKKAIIIQGMEETYIKSAEEGSRLLQNGSYKRQVAATKCNDLSSRSHTVFTITVHVKVLGDDGEEILRTGKLNLVDLAGSENVGRSGAENKRAREAGMINQSLLTLGRVINALVDKASHVPYRESKLTRLLQDSLGGQTKTCIIATVSPAKINLEETMSTLDYATRAKNIKNKPQVNQLMTKKALIKEYVHEIEHLKADLAATRQRNGVFLDEENYTKLLEESESRRVHVEEQGRKIEVLNIRYDKAMEEHRHKMKVYNETRAALQDTKEDLDRTKGTLEQTEKTLVDTQQSLVEETALRQAHEKTEGTLDTIGTGLMKTLGQTVSDIDLLQEKIQRKYELDLRNKEAWSKSQTQVQDVTQLVESMIKGHTELHTRLIEVWSTKAREFIVDGLVKKLEATQVKIQSTLEGFSSGKEQLLLGMGQNKDALNEVFEGLKILREEVKVHIGEGLREMNDAAQLKNAEILTELAEFQQALHRSYSELGREFKIRFDNTQKHMTAKQAEIEKLRLELASTASSLIDSSSKTSSKLNSIIAEEKERSDAERQRMLEQITAQITSLVNANAEEERRRLSNRIALVRGDLDMSNNQFAEANSGYNKRMMDWTASEDTYLSELIASRENLKTKMVQDWEQAEEYSERIQNTTQAVHAHTTKLVEEQIEQIDGKMRALDGFVTRARAENEGHHERFTETFNRLANTTEGSYGSLSAEVDEMKVDVEDFGRDMETQTDEIKSSIGPFAINAQQPLAILRSHISGSKFAEYSSTGASPRKRSYNYPNKLPRTEPHEEILANLRKEKERRGRLGFSPTSKVEFKSGETTPVNGGDMDQHMKEVGDAVLSHTISSTHVIHAPPLLADTTAIPSLRESSPVQFAPTDTLVAPELLVNSSINTHTFTHHGVRQVSGKSVKSAGKVGLKELNPNVDVGTYRMGITPASVTQPATGTLLDLQPPLKKQTVEKKLRRLGRKEKDGENNVPPTRRRGAGNA</sequence>
<comment type="subcellular location">
    <subcellularLocation>
        <location evidence="1">Cytoplasm</location>
        <location evidence="1">Cytoskeleton</location>
    </subcellularLocation>
</comment>
<keyword evidence="4" id="KW-0132">Cell division</keyword>
<evidence type="ECO:0000256" key="13">
    <source>
        <dbReference type="ARBA" id="ARBA00034704"/>
    </source>
</evidence>
<evidence type="ECO:0000313" key="18">
    <source>
        <dbReference type="EMBL" id="RPB21587.1"/>
    </source>
</evidence>
<dbReference type="Pfam" id="PF00225">
    <property type="entry name" value="Kinesin"/>
    <property type="match status" value="1"/>
</dbReference>
<feature type="region of interest" description="Disordered" evidence="16">
    <location>
        <begin position="1019"/>
        <end position="1040"/>
    </location>
</feature>
<evidence type="ECO:0000256" key="10">
    <source>
        <dbReference type="ARBA" id="ARBA00023175"/>
    </source>
</evidence>
<evidence type="ECO:0000256" key="5">
    <source>
        <dbReference type="ARBA" id="ARBA00022701"/>
    </source>
</evidence>
<comment type="similarity">
    <text evidence="13">Belongs to the TRAFAC class myosin-kinesin ATPase superfamily. Kinesin family. KIN-5/BimC subfamily.</text>
</comment>
<feature type="region of interest" description="Disordered" evidence="16">
    <location>
        <begin position="1207"/>
        <end position="1242"/>
    </location>
</feature>
<feature type="coiled-coil region" evidence="15">
    <location>
        <begin position="491"/>
        <end position="546"/>
    </location>
</feature>
<dbReference type="SMART" id="SM00129">
    <property type="entry name" value="KISc"/>
    <property type="match status" value="1"/>
</dbReference>
<gene>
    <name evidence="18" type="ORF">L211DRAFT_858316</name>
</gene>
<dbReference type="GO" id="GO:0072686">
    <property type="term" value="C:mitotic spindle"/>
    <property type="evidence" value="ECO:0007669"/>
    <property type="project" value="TreeGrafter"/>
</dbReference>
<evidence type="ECO:0000256" key="6">
    <source>
        <dbReference type="ARBA" id="ARBA00022741"/>
    </source>
</evidence>
<proteinExistence type="inferred from homology"/>
<accession>A0A3N4LFC7</accession>
<keyword evidence="10 14" id="KW-0505">Motor protein</keyword>
<dbReference type="InterPro" id="IPR025901">
    <property type="entry name" value="Kinesin-assoc_MT-bd_dom"/>
</dbReference>
<evidence type="ECO:0000259" key="17">
    <source>
        <dbReference type="PROSITE" id="PS50067"/>
    </source>
</evidence>
<evidence type="ECO:0000256" key="9">
    <source>
        <dbReference type="ARBA" id="ARBA00023054"/>
    </source>
</evidence>
<evidence type="ECO:0000256" key="7">
    <source>
        <dbReference type="ARBA" id="ARBA00022776"/>
    </source>
</evidence>
<evidence type="ECO:0000256" key="16">
    <source>
        <dbReference type="SAM" id="MobiDB-lite"/>
    </source>
</evidence>
<dbReference type="AlphaFoldDB" id="A0A3N4LFC7"/>
<evidence type="ECO:0000256" key="14">
    <source>
        <dbReference type="PROSITE-ProRule" id="PRU00283"/>
    </source>
</evidence>
<dbReference type="InterPro" id="IPR047149">
    <property type="entry name" value="KIF11-like"/>
</dbReference>
<evidence type="ECO:0000256" key="12">
    <source>
        <dbReference type="ARBA" id="ARBA00023306"/>
    </source>
</evidence>
<dbReference type="GO" id="GO:0008017">
    <property type="term" value="F:microtubule binding"/>
    <property type="evidence" value="ECO:0007669"/>
    <property type="project" value="InterPro"/>
</dbReference>
<feature type="domain" description="Kinesin motor" evidence="17">
    <location>
        <begin position="92"/>
        <end position="431"/>
    </location>
</feature>
<evidence type="ECO:0000313" key="19">
    <source>
        <dbReference type="Proteomes" id="UP000267821"/>
    </source>
</evidence>
<keyword evidence="5" id="KW-0493">Microtubule</keyword>
<evidence type="ECO:0000256" key="3">
    <source>
        <dbReference type="ARBA" id="ARBA00022553"/>
    </source>
</evidence>
<feature type="binding site" evidence="14">
    <location>
        <begin position="184"/>
        <end position="191"/>
    </location>
    <ligand>
        <name>ATP</name>
        <dbReference type="ChEBI" id="CHEBI:30616"/>
    </ligand>
</feature>
<dbReference type="InterPro" id="IPR001752">
    <property type="entry name" value="Kinesin_motor_dom"/>
</dbReference>
<keyword evidence="6 14" id="KW-0547">Nucleotide-binding</keyword>
<dbReference type="Proteomes" id="UP000267821">
    <property type="component" value="Unassembled WGS sequence"/>
</dbReference>
<feature type="coiled-coil region" evidence="15">
    <location>
        <begin position="716"/>
        <end position="772"/>
    </location>
</feature>
<dbReference type="InterPro" id="IPR047241">
    <property type="entry name" value="KIF11-like_kin_motor_dom"/>
</dbReference>
<dbReference type="OrthoDB" id="3176171at2759"/>
<dbReference type="PRINTS" id="PR00380">
    <property type="entry name" value="KINESINHEAVY"/>
</dbReference>
<keyword evidence="19" id="KW-1185">Reference proteome</keyword>
<evidence type="ECO:0000256" key="2">
    <source>
        <dbReference type="ARBA" id="ARBA00022490"/>
    </source>
</evidence>
<dbReference type="Gene3D" id="3.40.850.10">
    <property type="entry name" value="Kinesin motor domain"/>
    <property type="match status" value="1"/>
</dbReference>
<organism evidence="18 19">
    <name type="scientific">Terfezia boudieri ATCC MYA-4762</name>
    <dbReference type="NCBI Taxonomy" id="1051890"/>
    <lineage>
        <taxon>Eukaryota</taxon>
        <taxon>Fungi</taxon>
        <taxon>Dikarya</taxon>
        <taxon>Ascomycota</taxon>
        <taxon>Pezizomycotina</taxon>
        <taxon>Pezizomycetes</taxon>
        <taxon>Pezizales</taxon>
        <taxon>Pezizaceae</taxon>
        <taxon>Terfezia</taxon>
    </lineage>
</organism>
<dbReference type="Pfam" id="PF13931">
    <property type="entry name" value="Microtub_bind"/>
    <property type="match status" value="1"/>
</dbReference>
<keyword evidence="9 15" id="KW-0175">Coiled coil</keyword>
<dbReference type="PANTHER" id="PTHR47970:SF12">
    <property type="entry name" value="KINESIN FAMILY MEMBER 11"/>
    <property type="match status" value="1"/>
</dbReference>
<dbReference type="EMBL" id="ML121558">
    <property type="protein sequence ID" value="RPB21587.1"/>
    <property type="molecule type" value="Genomic_DNA"/>
</dbReference>
<dbReference type="InterPro" id="IPR027417">
    <property type="entry name" value="P-loop_NTPase"/>
</dbReference>
<dbReference type="GO" id="GO:0051301">
    <property type="term" value="P:cell division"/>
    <property type="evidence" value="ECO:0007669"/>
    <property type="project" value="UniProtKB-KW"/>
</dbReference>
<keyword evidence="8 14" id="KW-0067">ATP-binding</keyword>
<dbReference type="STRING" id="1051890.A0A3N4LFC7"/>
<dbReference type="PANTHER" id="PTHR47970">
    <property type="entry name" value="KINESIN-LIKE PROTEIN KIF11"/>
    <property type="match status" value="1"/>
</dbReference>
<dbReference type="CDD" id="cd01364">
    <property type="entry name" value="KISc_BimC_Eg5"/>
    <property type="match status" value="1"/>
</dbReference>
<feature type="compositionally biased region" description="Basic and acidic residues" evidence="16">
    <location>
        <begin position="75"/>
        <end position="87"/>
    </location>
</feature>
<dbReference type="GO" id="GO:0005876">
    <property type="term" value="C:spindle microtubule"/>
    <property type="evidence" value="ECO:0007669"/>
    <property type="project" value="TreeGrafter"/>
</dbReference>
<keyword evidence="12" id="KW-0131">Cell cycle</keyword>
<keyword evidence="3" id="KW-0597">Phosphoprotein</keyword>
<reference evidence="18 19" key="1">
    <citation type="journal article" date="2018" name="Nat. Ecol. Evol.">
        <title>Pezizomycetes genomes reveal the molecular basis of ectomycorrhizal truffle lifestyle.</title>
        <authorList>
            <person name="Murat C."/>
            <person name="Payen T."/>
            <person name="Noel B."/>
            <person name="Kuo A."/>
            <person name="Morin E."/>
            <person name="Chen J."/>
            <person name="Kohler A."/>
            <person name="Krizsan K."/>
            <person name="Balestrini R."/>
            <person name="Da Silva C."/>
            <person name="Montanini B."/>
            <person name="Hainaut M."/>
            <person name="Levati E."/>
            <person name="Barry K.W."/>
            <person name="Belfiori B."/>
            <person name="Cichocki N."/>
            <person name="Clum A."/>
            <person name="Dockter R.B."/>
            <person name="Fauchery L."/>
            <person name="Guy J."/>
            <person name="Iotti M."/>
            <person name="Le Tacon F."/>
            <person name="Lindquist E.A."/>
            <person name="Lipzen A."/>
            <person name="Malagnac F."/>
            <person name="Mello A."/>
            <person name="Molinier V."/>
            <person name="Miyauchi S."/>
            <person name="Poulain J."/>
            <person name="Riccioni C."/>
            <person name="Rubini A."/>
            <person name="Sitrit Y."/>
            <person name="Splivallo R."/>
            <person name="Traeger S."/>
            <person name="Wang M."/>
            <person name="Zifcakova L."/>
            <person name="Wipf D."/>
            <person name="Zambonelli A."/>
            <person name="Paolocci F."/>
            <person name="Nowrousian M."/>
            <person name="Ottonello S."/>
            <person name="Baldrian P."/>
            <person name="Spatafora J.W."/>
            <person name="Henrissat B."/>
            <person name="Nagy L.G."/>
            <person name="Aury J.M."/>
            <person name="Wincker P."/>
            <person name="Grigoriev I.V."/>
            <person name="Bonfante P."/>
            <person name="Martin F.M."/>
        </authorList>
    </citation>
    <scope>NUCLEOTIDE SEQUENCE [LARGE SCALE GENOMIC DNA]</scope>
    <source>
        <strain evidence="18 19">ATCC MYA-4762</strain>
    </source>
</reference>
<dbReference type="PROSITE" id="PS00411">
    <property type="entry name" value="KINESIN_MOTOR_1"/>
    <property type="match status" value="1"/>
</dbReference>
<dbReference type="InterPro" id="IPR036961">
    <property type="entry name" value="Kinesin_motor_dom_sf"/>
</dbReference>
<dbReference type="InterPro" id="IPR019821">
    <property type="entry name" value="Kinesin_motor_CS"/>
</dbReference>
<dbReference type="GO" id="GO:0005634">
    <property type="term" value="C:nucleus"/>
    <property type="evidence" value="ECO:0007669"/>
    <property type="project" value="TreeGrafter"/>
</dbReference>
<evidence type="ECO:0000256" key="11">
    <source>
        <dbReference type="ARBA" id="ARBA00023212"/>
    </source>
</evidence>
<dbReference type="FunCoup" id="A0A3N4LFC7">
    <property type="interactions" value="1046"/>
</dbReference>
<evidence type="ECO:0000256" key="15">
    <source>
        <dbReference type="SAM" id="Coils"/>
    </source>
</evidence>
<protein>
    <submittedName>
        <fullName evidence="18">Kinesin-domain-containing protein</fullName>
    </submittedName>
</protein>
<dbReference type="SUPFAM" id="SSF52540">
    <property type="entry name" value="P-loop containing nucleoside triphosphate hydrolases"/>
    <property type="match status" value="1"/>
</dbReference>
<dbReference type="InParanoid" id="A0A3N4LFC7"/>